<protein>
    <submittedName>
        <fullName evidence="1">Uncharacterized protein</fullName>
    </submittedName>
</protein>
<accession>A0ACC4AN21</accession>
<reference evidence="1 2" key="1">
    <citation type="journal article" date="2024" name="Plant Biotechnol. J.">
        <title>Genome and CRISPR/Cas9 system of a widespread forest tree (Populus alba) in the world.</title>
        <authorList>
            <person name="Liu Y.J."/>
            <person name="Jiang P.F."/>
            <person name="Han X.M."/>
            <person name="Li X.Y."/>
            <person name="Wang H.M."/>
            <person name="Wang Y.J."/>
            <person name="Wang X.X."/>
            <person name="Zeng Q.Y."/>
        </authorList>
    </citation>
    <scope>NUCLEOTIDE SEQUENCE [LARGE SCALE GENOMIC DNA]</scope>
    <source>
        <strain evidence="2">cv. PAL-ZL1</strain>
    </source>
</reference>
<sequence>MLPELLCNSGFLRTCELSIERTACYSDEEMQGFVNACEQLFLNTGQEFFLPILMKESSEQQDLVRNLKLTPRKTCKSLRMFSKEELLGERGSKVSKNNDKIEPAPDPDGLQAATVTEIIGPVSDIYSIGVANQASKLHLLQKCHLERIYRNGHDCGVYVIKFMLAPEEVTNPDFVFDSENERLEVVLRLLASDVNSCRNGLASKAESYYEQSKEGKPDSSLVSIDVRFDSHGMQMSKYLENADDPSKCISFAKRHRIKENYMSDLLCCEKAFVPVFDKDRSHFFLFVLQLKTQVVEIWDSLAASCQSDWVDRRLHNLFMLAPEEVTNPDFVFDSDTERLEVVLRLLASDVNSCRNDLASQAEAYYEQSIIGTDIKWEYGKQSSGCTFLWVVEISG</sequence>
<keyword evidence="2" id="KW-1185">Reference proteome</keyword>
<proteinExistence type="predicted"/>
<dbReference type="EMBL" id="RCHU02000017">
    <property type="protein sequence ID" value="KAL3567406.1"/>
    <property type="molecule type" value="Genomic_DNA"/>
</dbReference>
<evidence type="ECO:0000313" key="1">
    <source>
        <dbReference type="EMBL" id="KAL3567406.1"/>
    </source>
</evidence>
<dbReference type="Proteomes" id="UP000309997">
    <property type="component" value="Unassembled WGS sequence"/>
</dbReference>
<name>A0ACC4AN21_POPAL</name>
<organism evidence="1 2">
    <name type="scientific">Populus alba</name>
    <name type="common">White poplar</name>
    <dbReference type="NCBI Taxonomy" id="43335"/>
    <lineage>
        <taxon>Eukaryota</taxon>
        <taxon>Viridiplantae</taxon>
        <taxon>Streptophyta</taxon>
        <taxon>Embryophyta</taxon>
        <taxon>Tracheophyta</taxon>
        <taxon>Spermatophyta</taxon>
        <taxon>Magnoliopsida</taxon>
        <taxon>eudicotyledons</taxon>
        <taxon>Gunneridae</taxon>
        <taxon>Pentapetalae</taxon>
        <taxon>rosids</taxon>
        <taxon>fabids</taxon>
        <taxon>Malpighiales</taxon>
        <taxon>Salicaceae</taxon>
        <taxon>Saliceae</taxon>
        <taxon>Populus</taxon>
    </lineage>
</organism>
<gene>
    <name evidence="1" type="ORF">D5086_030057</name>
</gene>
<evidence type="ECO:0000313" key="2">
    <source>
        <dbReference type="Proteomes" id="UP000309997"/>
    </source>
</evidence>
<comment type="caution">
    <text evidence="1">The sequence shown here is derived from an EMBL/GenBank/DDBJ whole genome shotgun (WGS) entry which is preliminary data.</text>
</comment>